<proteinExistence type="predicted"/>
<organism evidence="3 4">
    <name type="scientific">Arabidopsis suecica</name>
    <name type="common">Swedish thale-cress</name>
    <name type="synonym">Cardaminopsis suecica</name>
    <dbReference type="NCBI Taxonomy" id="45249"/>
    <lineage>
        <taxon>Eukaryota</taxon>
        <taxon>Viridiplantae</taxon>
        <taxon>Streptophyta</taxon>
        <taxon>Embryophyta</taxon>
        <taxon>Tracheophyta</taxon>
        <taxon>Spermatophyta</taxon>
        <taxon>Magnoliopsida</taxon>
        <taxon>eudicotyledons</taxon>
        <taxon>Gunneridae</taxon>
        <taxon>Pentapetalae</taxon>
        <taxon>rosids</taxon>
        <taxon>malvids</taxon>
        <taxon>Brassicales</taxon>
        <taxon>Brassicaceae</taxon>
        <taxon>Camelineae</taxon>
        <taxon>Arabidopsis</taxon>
    </lineage>
</organism>
<dbReference type="Pfam" id="PF00646">
    <property type="entry name" value="F-box"/>
    <property type="match status" value="1"/>
</dbReference>
<protein>
    <submittedName>
        <fullName evidence="3">Leucine-rich repeat 2</fullName>
    </submittedName>
</protein>
<dbReference type="OrthoDB" id="1077610at2759"/>
<evidence type="ECO:0000259" key="2">
    <source>
        <dbReference type="SMART" id="SM00579"/>
    </source>
</evidence>
<dbReference type="InterPro" id="IPR006566">
    <property type="entry name" value="FBD"/>
</dbReference>
<dbReference type="SMART" id="SM00579">
    <property type="entry name" value="FBD"/>
    <property type="match status" value="1"/>
</dbReference>
<comment type="caution">
    <text evidence="3">The sequence shown here is derived from an EMBL/GenBank/DDBJ whole genome shotgun (WGS) entry which is preliminary data.</text>
</comment>
<evidence type="ECO:0000259" key="1">
    <source>
        <dbReference type="SMART" id="SM00256"/>
    </source>
</evidence>
<evidence type="ECO:0000313" key="4">
    <source>
        <dbReference type="Proteomes" id="UP000694251"/>
    </source>
</evidence>
<dbReference type="Pfam" id="PF08387">
    <property type="entry name" value="FBD"/>
    <property type="match status" value="1"/>
</dbReference>
<evidence type="ECO:0000313" key="3">
    <source>
        <dbReference type="EMBL" id="KAG7536389.1"/>
    </source>
</evidence>
<dbReference type="CDD" id="cd22160">
    <property type="entry name" value="F-box_AtFBL13-like"/>
    <property type="match status" value="1"/>
</dbReference>
<feature type="domain" description="F-box" evidence="1">
    <location>
        <begin position="9"/>
        <end position="48"/>
    </location>
</feature>
<reference evidence="3 4" key="1">
    <citation type="submission" date="2020-12" db="EMBL/GenBank/DDBJ databases">
        <title>Concerted genomic and epigenomic changes stabilize Arabidopsis allopolyploids.</title>
        <authorList>
            <person name="Chen Z."/>
        </authorList>
    </citation>
    <scope>NUCLEOTIDE SEQUENCE [LARGE SCALE GENOMIC DNA]</scope>
    <source>
        <strain evidence="3">As9502</strain>
        <tissue evidence="3">Leaf</tissue>
    </source>
</reference>
<dbReference type="InterPro" id="IPR050232">
    <property type="entry name" value="FBL13/AtMIF1-like"/>
</dbReference>
<feature type="domain" description="FBD" evidence="2">
    <location>
        <begin position="368"/>
        <end position="441"/>
    </location>
</feature>
<dbReference type="InterPro" id="IPR053781">
    <property type="entry name" value="F-box_AtFBL13-like"/>
</dbReference>
<sequence length="441" mass="50583">MGNDRISALPDYLLTQILLDLPTKDSIKTGVLSTRWRNLWLSVPGLDLKVSDYYPLHQEVLTSFMETFMEFNLGSHLQKFKIKNDHFKYNVCSDWIATAVDRGVRLLDVEAKNVLFVIDFMPMNIFQSNTLVSLRLANVEIANQDVVVSLPCLKIMHLDNICYGEDGPLVVEKLISGCPVLEDLTVVRIYYEDLETMPVLRVKSQTLKIFHYMFKWGMPTTYFSVEIDAPELKYMSFRDSQSDKILVKNLSSLFKIDLDTEFNVKFGGSPLESEDLRKRDIICGFLTGISSVRDMIISQPTSEVLYHYSKLEPIPRFYNLSHLQAAFSSSSLQLLPAFLESCPNLKNLILNYSVTEEPEKIDFTTVPWCLISTLEYVEIKKQKMKVETGIKLVNYFLENSAVLKTLNLILTDSPMTNQESESYKKLLTSTKLSRTYQVIIN</sequence>
<dbReference type="PANTHER" id="PTHR31900">
    <property type="entry name" value="F-BOX/RNI SUPERFAMILY PROTEIN-RELATED"/>
    <property type="match status" value="1"/>
</dbReference>
<dbReference type="InterPro" id="IPR055411">
    <property type="entry name" value="LRR_FXL15/At3g58940/PEG3-like"/>
</dbReference>
<accession>A0A8T1XNY4</accession>
<dbReference type="InterPro" id="IPR001810">
    <property type="entry name" value="F-box_dom"/>
</dbReference>
<dbReference type="PANTHER" id="PTHR31900:SF33">
    <property type="entry name" value="PROTEIN WITH RNI-LIKE_FBD-LIKE DOMAIN"/>
    <property type="match status" value="1"/>
</dbReference>
<name>A0A8T1XNY4_ARASU</name>
<gene>
    <name evidence="3" type="ORF">ISN44_As13g003430</name>
</gene>
<dbReference type="AlphaFoldDB" id="A0A8T1XNY4"/>
<dbReference type="EMBL" id="JAEFBJ010000013">
    <property type="protein sequence ID" value="KAG7536389.1"/>
    <property type="molecule type" value="Genomic_DNA"/>
</dbReference>
<dbReference type="Pfam" id="PF24758">
    <property type="entry name" value="LRR_At5g56370"/>
    <property type="match status" value="1"/>
</dbReference>
<dbReference type="Proteomes" id="UP000694251">
    <property type="component" value="Chromosome 13"/>
</dbReference>
<keyword evidence="4" id="KW-1185">Reference proteome</keyword>
<dbReference type="SMART" id="SM00256">
    <property type="entry name" value="FBOX"/>
    <property type="match status" value="1"/>
</dbReference>